<reference evidence="4" key="2">
    <citation type="submission" date="2025-09" db="UniProtKB">
        <authorList>
            <consortium name="Ensembl"/>
        </authorList>
    </citation>
    <scope>IDENTIFICATION</scope>
</reference>
<dbReference type="AlphaFoldDB" id="A0A8C3T7U2"/>
<sequence>MQRVQQHSQQLAGHTPKCQAGRVPAWSNPRPSLSREPIAVLPWGPELPWAGLVAVLPPYSCAAFRAGRPESGGCWPDTQLRRQRPTSSTADVRVAVDQWRGFPISPHFDGFSFILFLFPVKPTSPSVFPLVPCCTQTGNAPPDTSLACLVTGYFPAPVHIKWNSGQVTEEVKTFPEVTMSDGLLTQSSLLINPASSRQGNTYQCEVRHEGTAKPLTVLLPHPHPTQTPPIGGGRTKTIHHFRPKPSFVHTRTQSKPSAAQSTGSQPPGAPPAFSWLDGEVNKVLNVNVPQQGGVVASAVRTVELAVSLEGEWGSTKSDTGLCFPLSLLSVCGSTMPPQVHLLVPSCEDSSTESQLELVCLLLSFKLDKADVKWLVNGKERSPPTPAFSSAKGTDGFYMGQSRMNVTRESWEKGDIYTCQVTDPAVRKELSMRNTSKCLGEGLRP</sequence>
<dbReference type="InterPro" id="IPR013783">
    <property type="entry name" value="Ig-like_fold"/>
</dbReference>
<accession>A0A8C3T7U2</accession>
<dbReference type="InterPro" id="IPR003597">
    <property type="entry name" value="Ig_C1-set"/>
</dbReference>
<dbReference type="PROSITE" id="PS00290">
    <property type="entry name" value="IG_MHC"/>
    <property type="match status" value="1"/>
</dbReference>
<dbReference type="InterPro" id="IPR003006">
    <property type="entry name" value="Ig/MHC_CS"/>
</dbReference>
<dbReference type="Ensembl" id="ENSCSRT00000027359.1">
    <property type="protein sequence ID" value="ENSCSRP00000026262.1"/>
    <property type="gene ID" value="ENSCSRG00000019502.1"/>
</dbReference>
<protein>
    <recommendedName>
        <fullName evidence="3">Ig-like domain-containing protein</fullName>
    </recommendedName>
</protein>
<feature type="region of interest" description="Disordered" evidence="2">
    <location>
        <begin position="246"/>
        <end position="272"/>
    </location>
</feature>
<dbReference type="SMART" id="SM00407">
    <property type="entry name" value="IGc1"/>
    <property type="match status" value="2"/>
</dbReference>
<dbReference type="Proteomes" id="UP000694403">
    <property type="component" value="Unplaced"/>
</dbReference>
<dbReference type="SUPFAM" id="SSF48726">
    <property type="entry name" value="Immunoglobulin"/>
    <property type="match status" value="2"/>
</dbReference>
<dbReference type="Pfam" id="PF07654">
    <property type="entry name" value="C1-set"/>
    <property type="match status" value="2"/>
</dbReference>
<evidence type="ECO:0000256" key="1">
    <source>
        <dbReference type="ARBA" id="ARBA00023319"/>
    </source>
</evidence>
<keyword evidence="1" id="KW-0393">Immunoglobulin domain</keyword>
<dbReference type="InterPro" id="IPR036179">
    <property type="entry name" value="Ig-like_dom_sf"/>
</dbReference>
<keyword evidence="5" id="KW-1185">Reference proteome</keyword>
<evidence type="ECO:0000259" key="3">
    <source>
        <dbReference type="PROSITE" id="PS50835"/>
    </source>
</evidence>
<evidence type="ECO:0000313" key="4">
    <source>
        <dbReference type="Ensembl" id="ENSCSRP00000026262.1"/>
    </source>
</evidence>
<dbReference type="PANTHER" id="PTHR23411">
    <property type="entry name" value="TAPASIN"/>
    <property type="match status" value="1"/>
</dbReference>
<evidence type="ECO:0000256" key="2">
    <source>
        <dbReference type="SAM" id="MobiDB-lite"/>
    </source>
</evidence>
<organism evidence="4 5">
    <name type="scientific">Chelydra serpentina</name>
    <name type="common">Snapping turtle</name>
    <name type="synonym">Testudo serpentina</name>
    <dbReference type="NCBI Taxonomy" id="8475"/>
    <lineage>
        <taxon>Eukaryota</taxon>
        <taxon>Metazoa</taxon>
        <taxon>Chordata</taxon>
        <taxon>Craniata</taxon>
        <taxon>Vertebrata</taxon>
        <taxon>Euteleostomi</taxon>
        <taxon>Archelosauria</taxon>
        <taxon>Testudinata</taxon>
        <taxon>Testudines</taxon>
        <taxon>Cryptodira</taxon>
        <taxon>Durocryptodira</taxon>
        <taxon>Americhelydia</taxon>
        <taxon>Chelydroidea</taxon>
        <taxon>Chelydridae</taxon>
        <taxon>Chelydra</taxon>
    </lineage>
</organism>
<feature type="domain" description="Ig-like" evidence="3">
    <location>
        <begin position="125"/>
        <end position="216"/>
    </location>
</feature>
<dbReference type="InterPro" id="IPR007110">
    <property type="entry name" value="Ig-like_dom"/>
</dbReference>
<dbReference type="PROSITE" id="PS50835">
    <property type="entry name" value="IG_LIKE"/>
    <property type="match status" value="2"/>
</dbReference>
<feature type="compositionally biased region" description="Polar residues" evidence="2">
    <location>
        <begin position="1"/>
        <end position="12"/>
    </location>
</feature>
<name>A0A8C3T7U2_CHESE</name>
<reference evidence="4" key="1">
    <citation type="submission" date="2025-08" db="UniProtKB">
        <authorList>
            <consortium name="Ensembl"/>
        </authorList>
    </citation>
    <scope>IDENTIFICATION</scope>
</reference>
<feature type="region of interest" description="Disordered" evidence="2">
    <location>
        <begin position="1"/>
        <end position="29"/>
    </location>
</feature>
<evidence type="ECO:0000313" key="5">
    <source>
        <dbReference type="Proteomes" id="UP000694403"/>
    </source>
</evidence>
<dbReference type="InterPro" id="IPR050380">
    <property type="entry name" value="Immune_Resp_Modulators"/>
</dbReference>
<feature type="domain" description="Ig-like" evidence="3">
    <location>
        <begin position="337"/>
        <end position="430"/>
    </location>
</feature>
<feature type="compositionally biased region" description="Polar residues" evidence="2">
    <location>
        <begin position="249"/>
        <end position="265"/>
    </location>
</feature>
<dbReference type="Gene3D" id="2.60.40.10">
    <property type="entry name" value="Immunoglobulins"/>
    <property type="match status" value="2"/>
</dbReference>
<proteinExistence type="predicted"/>